<comment type="caution">
    <text evidence="3">The sequence shown here is derived from an EMBL/GenBank/DDBJ whole genome shotgun (WGS) entry which is preliminary data.</text>
</comment>
<dbReference type="InterPro" id="IPR013766">
    <property type="entry name" value="Thioredoxin_domain"/>
</dbReference>
<dbReference type="SUPFAM" id="SSF52833">
    <property type="entry name" value="Thioredoxin-like"/>
    <property type="match status" value="1"/>
</dbReference>
<sequence>MKQILISVLILFYGSSVFSQGIKFEKATFDEALAKAKQENKMVFMDCYTTWCGPCKRLAKDIFTLEEVGRFYNAHFINLKMDMESDEGKSLLKKYQVKAFPTLLWLDSEGRMQHRVVGGGKAKKIIDAAVLAMDSINNWKAIAQLYEDGDRSLTFLRKYLAQASRAGVDAKEATEQIFNQCKPEELINADDYNLITSVAKTSSSSVFRFILKNKKEFYAVVDQATVDQYIETVLTNELTVVSRKGTPEELALKEKEILELDSYLGGKILARMELTKVRESGDRQKYMVASVDYALEYEMNSWMILYMHAVGVVMSQQKVSEDLLNKAITIIRRSVELETKFFNTDVYAQLLHKAGRSEEAKQAAAKSIELAAEEDRKTLWSVSYLNGEIK</sequence>
<organism evidence="3 4">
    <name type="scientific">Ancylomarina salipaludis</name>
    <dbReference type="NCBI Taxonomy" id="2501299"/>
    <lineage>
        <taxon>Bacteria</taxon>
        <taxon>Pseudomonadati</taxon>
        <taxon>Bacteroidota</taxon>
        <taxon>Bacteroidia</taxon>
        <taxon>Marinilabiliales</taxon>
        <taxon>Marinifilaceae</taxon>
        <taxon>Ancylomarina</taxon>
    </lineage>
</organism>
<dbReference type="PANTHER" id="PTHR43601:SF3">
    <property type="entry name" value="THIOREDOXIN, MITOCHONDRIAL"/>
    <property type="match status" value="1"/>
</dbReference>
<reference evidence="3 4" key="1">
    <citation type="submission" date="2019-01" db="EMBL/GenBank/DDBJ databases">
        <title>Ancylomarina salipaludis sp. nov., isolated from a salt marsh.</title>
        <authorList>
            <person name="Yoon J.-H."/>
        </authorList>
    </citation>
    <scope>NUCLEOTIDE SEQUENCE [LARGE SCALE GENOMIC DNA]</scope>
    <source>
        <strain evidence="3 4">SHSM-M15</strain>
    </source>
</reference>
<gene>
    <name evidence="3" type="ORF">EO244_12160</name>
</gene>
<dbReference type="GO" id="GO:0045454">
    <property type="term" value="P:cell redox homeostasis"/>
    <property type="evidence" value="ECO:0007669"/>
    <property type="project" value="TreeGrafter"/>
</dbReference>
<dbReference type="CDD" id="cd02947">
    <property type="entry name" value="TRX_family"/>
    <property type="match status" value="1"/>
</dbReference>
<dbReference type="EMBL" id="SAXA01000011">
    <property type="protein sequence ID" value="RXQ91498.1"/>
    <property type="molecule type" value="Genomic_DNA"/>
</dbReference>
<accession>A0A4Q1JKR3</accession>
<dbReference type="PROSITE" id="PS51352">
    <property type="entry name" value="THIOREDOXIN_2"/>
    <property type="match status" value="1"/>
</dbReference>
<evidence type="ECO:0000313" key="3">
    <source>
        <dbReference type="EMBL" id="RXQ91498.1"/>
    </source>
</evidence>
<dbReference type="Proteomes" id="UP000289703">
    <property type="component" value="Unassembled WGS sequence"/>
</dbReference>
<keyword evidence="1" id="KW-0676">Redox-active center</keyword>
<dbReference type="AlphaFoldDB" id="A0A4Q1JKR3"/>
<proteinExistence type="predicted"/>
<dbReference type="InterPro" id="IPR036249">
    <property type="entry name" value="Thioredoxin-like_sf"/>
</dbReference>
<dbReference type="RefSeq" id="WP_129254950.1">
    <property type="nucleotide sequence ID" value="NZ_SAXA01000011.1"/>
</dbReference>
<dbReference type="Gene3D" id="3.40.30.10">
    <property type="entry name" value="Glutaredoxin"/>
    <property type="match status" value="1"/>
</dbReference>
<evidence type="ECO:0000256" key="1">
    <source>
        <dbReference type="ARBA" id="ARBA00023284"/>
    </source>
</evidence>
<dbReference type="Pfam" id="PF00085">
    <property type="entry name" value="Thioredoxin"/>
    <property type="match status" value="1"/>
</dbReference>
<evidence type="ECO:0000259" key="2">
    <source>
        <dbReference type="PROSITE" id="PS51352"/>
    </source>
</evidence>
<dbReference type="OrthoDB" id="1099736at2"/>
<dbReference type="PANTHER" id="PTHR43601">
    <property type="entry name" value="THIOREDOXIN, MITOCHONDRIAL"/>
    <property type="match status" value="1"/>
</dbReference>
<protein>
    <submittedName>
        <fullName evidence="3">Thioredoxin</fullName>
    </submittedName>
</protein>
<evidence type="ECO:0000313" key="4">
    <source>
        <dbReference type="Proteomes" id="UP000289703"/>
    </source>
</evidence>
<dbReference type="InterPro" id="IPR017937">
    <property type="entry name" value="Thioredoxin_CS"/>
</dbReference>
<name>A0A4Q1JKR3_9BACT</name>
<keyword evidence="4" id="KW-1185">Reference proteome</keyword>
<dbReference type="PROSITE" id="PS00194">
    <property type="entry name" value="THIOREDOXIN_1"/>
    <property type="match status" value="1"/>
</dbReference>
<feature type="domain" description="Thioredoxin" evidence="2">
    <location>
        <begin position="15"/>
        <end position="135"/>
    </location>
</feature>